<gene>
    <name evidence="2" type="ORF">SAMN04488090_1573</name>
</gene>
<proteinExistence type="predicted"/>
<reference evidence="2 3" key="1">
    <citation type="submission" date="2016-10" db="EMBL/GenBank/DDBJ databases">
        <authorList>
            <person name="de Groot N.N."/>
        </authorList>
    </citation>
    <scope>NUCLEOTIDE SEQUENCE [LARGE SCALE GENOMIC DNA]</scope>
    <source>
        <strain evidence="2 3">DSM 21668</strain>
    </source>
</reference>
<name>A0A1G9MFA4_9BACT</name>
<evidence type="ECO:0000256" key="1">
    <source>
        <dbReference type="SAM" id="SignalP"/>
    </source>
</evidence>
<keyword evidence="3" id="KW-1185">Reference proteome</keyword>
<dbReference type="Proteomes" id="UP000198901">
    <property type="component" value="Unassembled WGS sequence"/>
</dbReference>
<keyword evidence="1" id="KW-0732">Signal</keyword>
<feature type="chain" id="PRO_5011563615" description="Pre-peptidase C-terminal domain-containing protein" evidence="1">
    <location>
        <begin position="20"/>
        <end position="311"/>
    </location>
</feature>
<dbReference type="EMBL" id="FNGS01000003">
    <property type="protein sequence ID" value="SDL72773.1"/>
    <property type="molecule type" value="Genomic_DNA"/>
</dbReference>
<organism evidence="2 3">
    <name type="scientific">Siphonobacter aquaeclarae</name>
    <dbReference type="NCBI Taxonomy" id="563176"/>
    <lineage>
        <taxon>Bacteria</taxon>
        <taxon>Pseudomonadati</taxon>
        <taxon>Bacteroidota</taxon>
        <taxon>Cytophagia</taxon>
        <taxon>Cytophagales</taxon>
        <taxon>Cytophagaceae</taxon>
        <taxon>Siphonobacter</taxon>
    </lineage>
</organism>
<evidence type="ECO:0008006" key="4">
    <source>
        <dbReference type="Google" id="ProtNLM"/>
    </source>
</evidence>
<accession>A0A1G9MFA4</accession>
<protein>
    <recommendedName>
        <fullName evidence="4">Pre-peptidase C-terminal domain-containing protein</fullName>
    </recommendedName>
</protein>
<evidence type="ECO:0000313" key="2">
    <source>
        <dbReference type="EMBL" id="SDL72773.1"/>
    </source>
</evidence>
<dbReference type="STRING" id="563176.SAMN04488090_1573"/>
<sequence>MKKYLLLGLLGLMTSGVYAQKAKPRKPAPKKKGSVTVKTVATQTALDAHPLQSGQSYAYDVVNGSLTKTDAEETVGTKKRYYDVYTLSLKEGEELRIEAASDRYRVALQLKTPDNQTIARADTAEFPGFSIQKLAYKVPATGIYSLRISTTDAGPTGDYLIRKYLLPGTLELPAATADACERLHFLLAHHQDHFLKLKGKKGKTDKKAGITEHYETPFAFVAGKPAEIIFETEQQKTKYLNVLGEFPTKDAALKAHAEYVAQLKKCLEGWQTDELSGEKFQEFSLSSYTDFITLTVKEVGKKKFQLVFGLD</sequence>
<dbReference type="AlphaFoldDB" id="A0A1G9MFA4"/>
<feature type="signal peptide" evidence="1">
    <location>
        <begin position="1"/>
        <end position="19"/>
    </location>
</feature>
<dbReference type="RefSeq" id="WP_093200051.1">
    <property type="nucleotide sequence ID" value="NZ_FNGS01000003.1"/>
</dbReference>
<dbReference type="OrthoDB" id="953651at2"/>
<dbReference type="Gene3D" id="2.60.120.380">
    <property type="match status" value="1"/>
</dbReference>
<evidence type="ECO:0000313" key="3">
    <source>
        <dbReference type="Proteomes" id="UP000198901"/>
    </source>
</evidence>